<proteinExistence type="predicted"/>
<dbReference type="EMBL" id="JAULSW010000006">
    <property type="protein sequence ID" value="KAK3378092.1"/>
    <property type="molecule type" value="Genomic_DNA"/>
</dbReference>
<dbReference type="PANTHER" id="PTHR38116:SF1">
    <property type="entry name" value="BZIP DOMAIN-CONTAINING PROTEIN"/>
    <property type="match status" value="1"/>
</dbReference>
<comment type="caution">
    <text evidence="2">The sequence shown here is derived from an EMBL/GenBank/DDBJ whole genome shotgun (WGS) entry which is preliminary data.</text>
</comment>
<evidence type="ECO:0000313" key="2">
    <source>
        <dbReference type="EMBL" id="KAK3378092.1"/>
    </source>
</evidence>
<dbReference type="Pfam" id="PF11905">
    <property type="entry name" value="DUF3425"/>
    <property type="match status" value="1"/>
</dbReference>
<dbReference type="AlphaFoldDB" id="A0AAE0KKT0"/>
<accession>A0AAE0KKT0</accession>
<evidence type="ECO:0008006" key="4">
    <source>
        <dbReference type="Google" id="ProtNLM"/>
    </source>
</evidence>
<organism evidence="2 3">
    <name type="scientific">Podospora didyma</name>
    <dbReference type="NCBI Taxonomy" id="330526"/>
    <lineage>
        <taxon>Eukaryota</taxon>
        <taxon>Fungi</taxon>
        <taxon>Dikarya</taxon>
        <taxon>Ascomycota</taxon>
        <taxon>Pezizomycotina</taxon>
        <taxon>Sordariomycetes</taxon>
        <taxon>Sordariomycetidae</taxon>
        <taxon>Sordariales</taxon>
        <taxon>Podosporaceae</taxon>
        <taxon>Podospora</taxon>
    </lineage>
</organism>
<reference evidence="2" key="2">
    <citation type="submission" date="2023-06" db="EMBL/GenBank/DDBJ databases">
        <authorList>
            <consortium name="Lawrence Berkeley National Laboratory"/>
            <person name="Haridas S."/>
            <person name="Hensen N."/>
            <person name="Bonometti L."/>
            <person name="Westerberg I."/>
            <person name="Brannstrom I.O."/>
            <person name="Guillou S."/>
            <person name="Cros-Aarteil S."/>
            <person name="Calhoun S."/>
            <person name="Kuo A."/>
            <person name="Mondo S."/>
            <person name="Pangilinan J."/>
            <person name="Riley R."/>
            <person name="LaButti K."/>
            <person name="Andreopoulos B."/>
            <person name="Lipzen A."/>
            <person name="Chen C."/>
            <person name="Yanf M."/>
            <person name="Daum C."/>
            <person name="Ng V."/>
            <person name="Clum A."/>
            <person name="Steindorff A."/>
            <person name="Ohm R."/>
            <person name="Martin F."/>
            <person name="Silar P."/>
            <person name="Natvig D."/>
            <person name="Lalanne C."/>
            <person name="Gautier V."/>
            <person name="Ament-velasquez S.L."/>
            <person name="Kruys A."/>
            <person name="Hutchinson M.I."/>
            <person name="Powell A.J."/>
            <person name="Barry K."/>
            <person name="Miller A.N."/>
            <person name="Grigoriev I.V."/>
            <person name="Debuchy R."/>
            <person name="Gladieux P."/>
            <person name="Thoren M.H."/>
            <person name="Johannesson H."/>
        </authorList>
    </citation>
    <scope>NUCLEOTIDE SEQUENCE</scope>
    <source>
        <strain evidence="2">CBS 232.78</strain>
    </source>
</reference>
<gene>
    <name evidence="2" type="ORF">B0H63DRAFT_478867</name>
</gene>
<protein>
    <recommendedName>
        <fullName evidence="4">BZIP domain-containing protein</fullName>
    </recommendedName>
</protein>
<keyword evidence="3" id="KW-1185">Reference proteome</keyword>
<name>A0AAE0KKT0_9PEZI</name>
<reference evidence="2" key="1">
    <citation type="journal article" date="2023" name="Mol. Phylogenet. Evol.">
        <title>Genome-scale phylogeny and comparative genomics of the fungal order Sordariales.</title>
        <authorList>
            <person name="Hensen N."/>
            <person name="Bonometti L."/>
            <person name="Westerberg I."/>
            <person name="Brannstrom I.O."/>
            <person name="Guillou S."/>
            <person name="Cros-Aarteil S."/>
            <person name="Calhoun S."/>
            <person name="Haridas S."/>
            <person name="Kuo A."/>
            <person name="Mondo S."/>
            <person name="Pangilinan J."/>
            <person name="Riley R."/>
            <person name="LaButti K."/>
            <person name="Andreopoulos B."/>
            <person name="Lipzen A."/>
            <person name="Chen C."/>
            <person name="Yan M."/>
            <person name="Daum C."/>
            <person name="Ng V."/>
            <person name="Clum A."/>
            <person name="Steindorff A."/>
            <person name="Ohm R.A."/>
            <person name="Martin F."/>
            <person name="Silar P."/>
            <person name="Natvig D.O."/>
            <person name="Lalanne C."/>
            <person name="Gautier V."/>
            <person name="Ament-Velasquez S.L."/>
            <person name="Kruys A."/>
            <person name="Hutchinson M.I."/>
            <person name="Powell A.J."/>
            <person name="Barry K."/>
            <person name="Miller A.N."/>
            <person name="Grigoriev I.V."/>
            <person name="Debuchy R."/>
            <person name="Gladieux P."/>
            <person name="Hiltunen Thoren M."/>
            <person name="Johannesson H."/>
        </authorList>
    </citation>
    <scope>NUCLEOTIDE SEQUENCE</scope>
    <source>
        <strain evidence="2">CBS 232.78</strain>
    </source>
</reference>
<evidence type="ECO:0000256" key="1">
    <source>
        <dbReference type="SAM" id="MobiDB-lite"/>
    </source>
</evidence>
<dbReference type="InterPro" id="IPR021833">
    <property type="entry name" value="DUF3425"/>
</dbReference>
<dbReference type="PANTHER" id="PTHR38116">
    <property type="entry name" value="CHROMOSOME 7, WHOLE GENOME SHOTGUN SEQUENCE"/>
    <property type="match status" value="1"/>
</dbReference>
<feature type="region of interest" description="Disordered" evidence="1">
    <location>
        <begin position="45"/>
        <end position="102"/>
    </location>
</feature>
<feature type="compositionally biased region" description="Basic residues" evidence="1">
    <location>
        <begin position="60"/>
        <end position="78"/>
    </location>
</feature>
<sequence length="397" mass="44743">MRVTQLGKLVHSTRTAWAIPIGLSSKMEQHRIVVVPMRQQLNQVREEDDDWTGLTDPAERRKRQNRLHARAWRKRQAAQRKGQAQQDIPKPVPAPPSADQITDLSSLLSAPPSVHQTDSFRPAIASAAPNSTALVVRPPAFTTWASPSQLHDLEKKLTNAIDNVISRRVKTLTQRPSKPGGKYEPYYNYYEYLIAPKSRHPITPPLLPYTTLYSGPDIPKPHLDFPLAPDHALLTLVQYNVLRASMTNMTILRLLDSLPPECGAAAAIYATALSDSSSALVTPRWLEKTPLQIAVPHNQWIDAVPSPNLRDNLIRLSGTFDEDDLCTDMLGGIFEGFSDTEMRGWLVWGDPWLPDSWEISEGFMQKWGYMLHGCHELITATNRWREKRGEDGFVIEL</sequence>
<dbReference type="Proteomes" id="UP001285441">
    <property type="component" value="Unassembled WGS sequence"/>
</dbReference>
<evidence type="ECO:0000313" key="3">
    <source>
        <dbReference type="Proteomes" id="UP001285441"/>
    </source>
</evidence>